<evidence type="ECO:0000256" key="1">
    <source>
        <dbReference type="ARBA" id="ARBA00010528"/>
    </source>
</evidence>
<keyword evidence="3 5" id="KW-0687">Ribonucleoprotein</keyword>
<keyword evidence="5" id="KW-0699">rRNA-binding</keyword>
<comment type="similarity">
    <text evidence="1 5">Belongs to the universal ribosomal protein uL4 family.</text>
</comment>
<keyword evidence="5" id="KW-0694">RNA-binding</keyword>
<comment type="subunit">
    <text evidence="5">Part of the 50S ribosomal subunit.</text>
</comment>
<evidence type="ECO:0000313" key="8">
    <source>
        <dbReference type="Proteomes" id="UP001597011"/>
    </source>
</evidence>
<dbReference type="Pfam" id="PF00573">
    <property type="entry name" value="Ribosomal_L4"/>
    <property type="match status" value="1"/>
</dbReference>
<gene>
    <name evidence="5 7" type="primary">rplD</name>
    <name evidence="7" type="ORF">ACFQ0I_00230</name>
</gene>
<dbReference type="GO" id="GO:0005840">
    <property type="term" value="C:ribosome"/>
    <property type="evidence" value="ECO:0007669"/>
    <property type="project" value="UniProtKB-KW"/>
</dbReference>
<keyword evidence="8" id="KW-1185">Reference proteome</keyword>
<comment type="caution">
    <text evidence="7">The sequence shown here is derived from an EMBL/GenBank/DDBJ whole genome shotgun (WGS) entry which is preliminary data.</text>
</comment>
<dbReference type="NCBIfam" id="TIGR03953">
    <property type="entry name" value="rplD_bact"/>
    <property type="match status" value="1"/>
</dbReference>
<dbReference type="InterPro" id="IPR023574">
    <property type="entry name" value="Ribosomal_uL4_dom_sf"/>
</dbReference>
<organism evidence="7 8">
    <name type="scientific">Mariniflexile aquimaris</name>
    <dbReference type="NCBI Taxonomy" id="881009"/>
    <lineage>
        <taxon>Bacteria</taxon>
        <taxon>Pseudomonadati</taxon>
        <taxon>Bacteroidota</taxon>
        <taxon>Flavobacteriia</taxon>
        <taxon>Flavobacteriales</taxon>
        <taxon>Flavobacteriaceae</taxon>
        <taxon>Mariniflexile</taxon>
    </lineage>
</organism>
<feature type="region of interest" description="Disordered" evidence="6">
    <location>
        <begin position="46"/>
        <end position="77"/>
    </location>
</feature>
<comment type="function">
    <text evidence="5">Forms part of the polypeptide exit tunnel.</text>
</comment>
<evidence type="ECO:0000256" key="5">
    <source>
        <dbReference type="HAMAP-Rule" id="MF_01328"/>
    </source>
</evidence>
<dbReference type="PANTHER" id="PTHR10746">
    <property type="entry name" value="50S RIBOSOMAL PROTEIN L4"/>
    <property type="match status" value="1"/>
</dbReference>
<comment type="function">
    <text evidence="5">One of the primary rRNA binding proteins, this protein initially binds near the 5'-end of the 23S rRNA. It is important during the early stages of 50S assembly. It makes multiple contacts with different domains of the 23S rRNA in the assembled 50S subunit and ribosome.</text>
</comment>
<accession>A0ABW3BQ52</accession>
<evidence type="ECO:0000256" key="6">
    <source>
        <dbReference type="SAM" id="MobiDB-lite"/>
    </source>
</evidence>
<reference evidence="8" key="1">
    <citation type="journal article" date="2019" name="Int. J. Syst. Evol. Microbiol.">
        <title>The Global Catalogue of Microorganisms (GCM) 10K type strain sequencing project: providing services to taxonomists for standard genome sequencing and annotation.</title>
        <authorList>
            <consortium name="The Broad Institute Genomics Platform"/>
            <consortium name="The Broad Institute Genome Sequencing Center for Infectious Disease"/>
            <person name="Wu L."/>
            <person name="Ma J."/>
        </authorList>
    </citation>
    <scope>NUCLEOTIDE SEQUENCE [LARGE SCALE GENOMIC DNA]</scope>
    <source>
        <strain evidence="8">CCUG 60529</strain>
    </source>
</reference>
<evidence type="ECO:0000256" key="4">
    <source>
        <dbReference type="ARBA" id="ARBA00035244"/>
    </source>
</evidence>
<keyword evidence="2 5" id="KW-0689">Ribosomal protein</keyword>
<name>A0ABW3BQ52_9FLAO</name>
<protein>
    <recommendedName>
        <fullName evidence="4 5">Large ribosomal subunit protein uL4</fullName>
    </recommendedName>
</protein>
<proteinExistence type="inferred from homology"/>
<evidence type="ECO:0000256" key="2">
    <source>
        <dbReference type="ARBA" id="ARBA00022980"/>
    </source>
</evidence>
<dbReference type="RefSeq" id="WP_379938298.1">
    <property type="nucleotide sequence ID" value="NZ_JBHTIB010000002.1"/>
</dbReference>
<dbReference type="PANTHER" id="PTHR10746:SF6">
    <property type="entry name" value="LARGE RIBOSOMAL SUBUNIT PROTEIN UL4M"/>
    <property type="match status" value="1"/>
</dbReference>
<evidence type="ECO:0000256" key="3">
    <source>
        <dbReference type="ARBA" id="ARBA00023274"/>
    </source>
</evidence>
<dbReference type="Proteomes" id="UP001597011">
    <property type="component" value="Unassembled WGS sequence"/>
</dbReference>
<dbReference type="InterPro" id="IPR002136">
    <property type="entry name" value="Ribosomal_uL4"/>
</dbReference>
<evidence type="ECO:0000313" key="7">
    <source>
        <dbReference type="EMBL" id="MFD0834172.1"/>
    </source>
</evidence>
<dbReference type="EMBL" id="JBHTIB010000002">
    <property type="protein sequence ID" value="MFD0834172.1"/>
    <property type="molecule type" value="Genomic_DNA"/>
</dbReference>
<dbReference type="HAMAP" id="MF_01328_B">
    <property type="entry name" value="Ribosomal_uL4_B"/>
    <property type="match status" value="1"/>
</dbReference>
<dbReference type="Gene3D" id="3.40.1370.10">
    <property type="match status" value="1"/>
</dbReference>
<dbReference type="SUPFAM" id="SSF52166">
    <property type="entry name" value="Ribosomal protein L4"/>
    <property type="match status" value="1"/>
</dbReference>
<sequence>MKVAVLDINGKDTGRKAELSQDVFAIEPNNHAVYLDVKQYLANQRQGTHKAKERAEISGSTRKLKKQKGTGTARAGSIKSGVFKGGGRMFGPRPRNYSFKLNKNLKRLARKSALSIKAGEQSIVVLEDFNFEAPKTKNFTAVLKALNLENKKSLFVLGASNNNVYLSSRNLQGSEVITASELNTYKILNANQVVLLEGALEGIETNLSK</sequence>
<dbReference type="InterPro" id="IPR013005">
    <property type="entry name" value="Ribosomal_uL4-like"/>
</dbReference>